<evidence type="ECO:0000256" key="3">
    <source>
        <dbReference type="ARBA" id="ARBA00022723"/>
    </source>
</evidence>
<dbReference type="RefSeq" id="WP_194042855.1">
    <property type="nucleotide sequence ID" value="NZ_JADEXF010000210.1"/>
</dbReference>
<dbReference type="SFLD" id="SFLDG01123">
    <property type="entry name" value="methyltransferase_(Class_B)"/>
    <property type="match status" value="1"/>
</dbReference>
<name>A0ABR9TX40_9NOSO</name>
<dbReference type="SFLD" id="SFLDS00029">
    <property type="entry name" value="Radical_SAM"/>
    <property type="match status" value="1"/>
</dbReference>
<dbReference type="SUPFAM" id="SSF102114">
    <property type="entry name" value="Radical SAM enzymes"/>
    <property type="match status" value="1"/>
</dbReference>
<dbReference type="SFLD" id="SFLDG01082">
    <property type="entry name" value="B12-binding_domain_containing"/>
    <property type="match status" value="1"/>
</dbReference>
<dbReference type="InterPro" id="IPR007197">
    <property type="entry name" value="rSAM"/>
</dbReference>
<dbReference type="InterPro" id="IPR017834">
    <property type="entry name" value="Hopanoid_synth-assoc_rSAM_HpnJ"/>
</dbReference>
<dbReference type="CDD" id="cd01335">
    <property type="entry name" value="Radical_SAM"/>
    <property type="match status" value="1"/>
</dbReference>
<dbReference type="SFLD" id="SFLDF00404">
    <property type="entry name" value="hopanetetrol_cyclitol_ether_sy"/>
    <property type="match status" value="1"/>
</dbReference>
<reference evidence="7 8" key="1">
    <citation type="submission" date="2020-10" db="EMBL/GenBank/DDBJ databases">
        <authorList>
            <person name="Castelo-Branco R."/>
            <person name="Eusebio N."/>
            <person name="Adriana R."/>
            <person name="Vieira A."/>
            <person name="Brugerolle De Fraissinette N."/>
            <person name="Rezende De Castro R."/>
            <person name="Schneider M.P."/>
            <person name="Vasconcelos V."/>
            <person name="Leao P.N."/>
        </authorList>
    </citation>
    <scope>NUCLEOTIDE SEQUENCE [LARGE SCALE GENOMIC DNA]</scope>
    <source>
        <strain evidence="7 8">LEGE 07299</strain>
    </source>
</reference>
<evidence type="ECO:0000256" key="5">
    <source>
        <dbReference type="ARBA" id="ARBA00023014"/>
    </source>
</evidence>
<accession>A0ABR9TX40</accession>
<evidence type="ECO:0000313" key="8">
    <source>
        <dbReference type="Proteomes" id="UP000647836"/>
    </source>
</evidence>
<dbReference type="InterPro" id="IPR051198">
    <property type="entry name" value="BchE-like"/>
</dbReference>
<evidence type="ECO:0000256" key="1">
    <source>
        <dbReference type="ARBA" id="ARBA00001966"/>
    </source>
</evidence>
<dbReference type="InterPro" id="IPR023404">
    <property type="entry name" value="rSAM_horseshoe"/>
</dbReference>
<comment type="cofactor">
    <cofactor evidence="1">
        <name>[4Fe-4S] cluster</name>
        <dbReference type="ChEBI" id="CHEBI:49883"/>
    </cofactor>
</comment>
<organism evidence="7 8">
    <name type="scientific">Nostoc cf. edaphicum LEGE 07299</name>
    <dbReference type="NCBI Taxonomy" id="2777974"/>
    <lineage>
        <taxon>Bacteria</taxon>
        <taxon>Bacillati</taxon>
        <taxon>Cyanobacteriota</taxon>
        <taxon>Cyanophyceae</taxon>
        <taxon>Nostocales</taxon>
        <taxon>Nostocaceae</taxon>
        <taxon>Nostoc</taxon>
    </lineage>
</organism>
<evidence type="ECO:0000259" key="6">
    <source>
        <dbReference type="PROSITE" id="PS51918"/>
    </source>
</evidence>
<sequence length="484" mass="55200">MKKTLFLSPPSFDRFDGGAGSRYQAKREITSFWYPTWLAQPAALVPGSKLIDAPPHGQTVEDVIEIAQDYELIIMHTSTPSLANDVKCAETIKAQNPDVKIGLIGAHVAVLPEQTLVENPIIDFVCRHEFDYTCKEIAEDKSWEEITGLSYRDRQGNIHHNQDRPLIHDWDSMPSVLPIYHRDLDITKYFIGYLLHPYISFYTGRGCPAKCTFCLWPQTIGGHLYRTKSPEAVGREMEEAKAIFGDKVREYMFDDDTFTIDKHRAIAISEHLRRLKLTWSCNARANLDYDTLKQLRNNGLRLLLVGFESGNQQILDGIKKGIKLEVARKFMENCHKLGITVHGTFIIGLPDETQKTIEETVRFACEISPHTIQVSIAAPYPGTELYRQAQENNWFSNSSLVASSGIQMSTLQYPNLSSAEIEDAVERMYRKFYFRPRAIIPIVGEMLTDPQMLVRRLREGREFFSYLKDRRTQGTVKAESVVVG</sequence>
<dbReference type="NCBIfam" id="TIGR03471">
    <property type="entry name" value="HpnJ"/>
    <property type="match status" value="1"/>
</dbReference>
<protein>
    <submittedName>
        <fullName evidence="7">Hopanoid biosynthesis associated radical SAM protein HpnJ</fullName>
    </submittedName>
</protein>
<dbReference type="Proteomes" id="UP000647836">
    <property type="component" value="Unassembled WGS sequence"/>
</dbReference>
<dbReference type="InterPro" id="IPR034466">
    <property type="entry name" value="Methyltransferase_Class_B"/>
</dbReference>
<dbReference type="PANTHER" id="PTHR43409">
    <property type="entry name" value="ANAEROBIC MAGNESIUM-PROTOPORPHYRIN IX MONOMETHYL ESTER CYCLASE-RELATED"/>
    <property type="match status" value="1"/>
</dbReference>
<dbReference type="Gene3D" id="3.40.50.280">
    <property type="entry name" value="Cobalamin-binding domain"/>
    <property type="match status" value="1"/>
</dbReference>
<dbReference type="InterPro" id="IPR058240">
    <property type="entry name" value="rSAM_sf"/>
</dbReference>
<dbReference type="Gene3D" id="3.80.30.20">
    <property type="entry name" value="tm_1862 like domain"/>
    <property type="match status" value="1"/>
</dbReference>
<keyword evidence="4" id="KW-0408">Iron</keyword>
<keyword evidence="2" id="KW-0949">S-adenosyl-L-methionine</keyword>
<gene>
    <name evidence="7" type="primary">hpnJ</name>
    <name evidence="7" type="ORF">IQ229_08430</name>
</gene>
<dbReference type="SMART" id="SM00729">
    <property type="entry name" value="Elp3"/>
    <property type="match status" value="1"/>
</dbReference>
<evidence type="ECO:0000256" key="2">
    <source>
        <dbReference type="ARBA" id="ARBA00022691"/>
    </source>
</evidence>
<evidence type="ECO:0000313" key="7">
    <source>
        <dbReference type="EMBL" id="MBE9104968.1"/>
    </source>
</evidence>
<keyword evidence="3" id="KW-0479">Metal-binding</keyword>
<dbReference type="PANTHER" id="PTHR43409:SF16">
    <property type="entry name" value="SLR0320 PROTEIN"/>
    <property type="match status" value="1"/>
</dbReference>
<proteinExistence type="predicted"/>
<dbReference type="PROSITE" id="PS51918">
    <property type="entry name" value="RADICAL_SAM"/>
    <property type="match status" value="1"/>
</dbReference>
<dbReference type="InterPro" id="IPR006638">
    <property type="entry name" value="Elp3/MiaA/NifB-like_rSAM"/>
</dbReference>
<evidence type="ECO:0000256" key="4">
    <source>
        <dbReference type="ARBA" id="ARBA00023004"/>
    </source>
</evidence>
<keyword evidence="5" id="KW-0411">Iron-sulfur</keyword>
<dbReference type="Pfam" id="PF04055">
    <property type="entry name" value="Radical_SAM"/>
    <property type="match status" value="1"/>
</dbReference>
<dbReference type="EMBL" id="JADEXF010000210">
    <property type="protein sequence ID" value="MBE9104968.1"/>
    <property type="molecule type" value="Genomic_DNA"/>
</dbReference>
<feature type="domain" description="Radical SAM core" evidence="6">
    <location>
        <begin position="191"/>
        <end position="417"/>
    </location>
</feature>
<keyword evidence="8" id="KW-1185">Reference proteome</keyword>
<comment type="caution">
    <text evidence="7">The sequence shown here is derived from an EMBL/GenBank/DDBJ whole genome shotgun (WGS) entry which is preliminary data.</text>
</comment>